<dbReference type="Pfam" id="PF01041">
    <property type="entry name" value="DegT_DnrJ_EryC1"/>
    <property type="match status" value="1"/>
</dbReference>
<keyword evidence="4" id="KW-1185">Reference proteome</keyword>
<dbReference type="PIRSF" id="PIRSF000390">
    <property type="entry name" value="PLP_StrS"/>
    <property type="match status" value="1"/>
</dbReference>
<dbReference type="InterPro" id="IPR015424">
    <property type="entry name" value="PyrdxlP-dep_Trfase"/>
</dbReference>
<dbReference type="RefSeq" id="WP_178697269.1">
    <property type="nucleotide sequence ID" value="NZ_CP049075.1"/>
</dbReference>
<dbReference type="SUPFAM" id="SSF53383">
    <property type="entry name" value="PLP-dependent transferases"/>
    <property type="match status" value="1"/>
</dbReference>
<dbReference type="Gene3D" id="3.40.640.10">
    <property type="entry name" value="Type I PLP-dependent aspartate aminotransferase-like (Major domain)"/>
    <property type="match status" value="1"/>
</dbReference>
<dbReference type="InterPro" id="IPR000653">
    <property type="entry name" value="DegT/StrS_aminotransferase"/>
</dbReference>
<dbReference type="InterPro" id="IPR015421">
    <property type="entry name" value="PyrdxlP-dep_Trfase_major"/>
</dbReference>
<dbReference type="KEGG" id="cinf:CINF_0701"/>
<evidence type="ECO:0000256" key="2">
    <source>
        <dbReference type="RuleBase" id="RU004508"/>
    </source>
</evidence>
<evidence type="ECO:0000256" key="1">
    <source>
        <dbReference type="ARBA" id="ARBA00037999"/>
    </source>
</evidence>
<accession>A0A7H9CGW8</accession>
<dbReference type="AlphaFoldDB" id="A0A7H9CGW8"/>
<dbReference type="GO" id="GO:0000271">
    <property type="term" value="P:polysaccharide biosynthetic process"/>
    <property type="evidence" value="ECO:0007669"/>
    <property type="project" value="TreeGrafter"/>
</dbReference>
<dbReference type="GO" id="GO:0030170">
    <property type="term" value="F:pyridoxal phosphate binding"/>
    <property type="evidence" value="ECO:0007669"/>
    <property type="project" value="TreeGrafter"/>
</dbReference>
<evidence type="ECO:0000313" key="4">
    <source>
        <dbReference type="Proteomes" id="UP000509414"/>
    </source>
</evidence>
<dbReference type="EMBL" id="CP049075">
    <property type="protein sequence ID" value="QLI05222.1"/>
    <property type="molecule type" value="Genomic_DNA"/>
</dbReference>
<keyword evidence="3" id="KW-0808">Transferase</keyword>
<comment type="similarity">
    <text evidence="1 2">Belongs to the DegT/DnrJ/EryC1 family.</text>
</comment>
<sequence length="374" mass="42108">MQIPLFRPMIDETERKFVNATLDGDHSYNASAFEKIAQEYFGAKHAIATISGTAAKHLALCALDIKRGDKIICPVISFVSVAEVIRYFDAEPVFVDVNQDDFTINLDALQHAISKHKSKKLKAIFVTHLAGQSAQMDEIRAIAKLHNIKIIDDSPVGTRYKKKLIGSKDSFISCFGAQHQTRSYLSSAGLMLTNDDKIAQNARLIRSHSIRQSSFDKEGNLGYFYDVDSIGQRYDLSALCAAFSIAQFQKLDYRIKKHKQIASIYDDQLSNTEHISIPVAKRDHIYTQYIIKIDKNRDGFAKELVANGINVGLHYIPLYLLGYYKQKYGYKIGDFPNALKVYQQVLSLPIYGDLSDDEIAYVCKSVKLVASTRV</sequence>
<dbReference type="Proteomes" id="UP000509414">
    <property type="component" value="Chromosome"/>
</dbReference>
<name>A0A7H9CGW8_9BACT</name>
<dbReference type="PANTHER" id="PTHR30244:SF34">
    <property type="entry name" value="DTDP-4-AMINO-4,6-DIDEOXYGALACTOSE TRANSAMINASE"/>
    <property type="match status" value="1"/>
</dbReference>
<keyword evidence="2" id="KW-0663">Pyridoxal phosphate</keyword>
<dbReference type="InterPro" id="IPR015422">
    <property type="entry name" value="PyrdxlP-dep_Trfase_small"/>
</dbReference>
<protein>
    <submittedName>
        <fullName evidence="3">Aminotransferase, DegT/DnrJ/EryC1/StrS family</fullName>
    </submittedName>
</protein>
<dbReference type="PANTHER" id="PTHR30244">
    <property type="entry name" value="TRANSAMINASE"/>
    <property type="match status" value="1"/>
</dbReference>
<dbReference type="GO" id="GO:0008483">
    <property type="term" value="F:transaminase activity"/>
    <property type="evidence" value="ECO:0007669"/>
    <property type="project" value="UniProtKB-KW"/>
</dbReference>
<keyword evidence="3" id="KW-0032">Aminotransferase</keyword>
<reference evidence="3 4" key="1">
    <citation type="submission" date="2020-02" db="EMBL/GenBank/DDBJ databases">
        <title>Complete genome sequence of the novel Campylobacter species Candidatus Campylobacter infans.</title>
        <authorList>
            <person name="Duim B."/>
            <person name="Zomer A."/>
            <person name="van der Graaf L."/>
            <person name="Wagenaar J."/>
        </authorList>
    </citation>
    <scope>NUCLEOTIDE SEQUENCE [LARGE SCALE GENOMIC DNA]</scope>
    <source>
        <strain evidence="3 4">19S00001</strain>
    </source>
</reference>
<gene>
    <name evidence="3" type="ORF">CINF_0701</name>
</gene>
<dbReference type="Gene3D" id="3.90.1150.10">
    <property type="entry name" value="Aspartate Aminotransferase, domain 1"/>
    <property type="match status" value="1"/>
</dbReference>
<organism evidence="3 4">
    <name type="scientific">Candidatus Campylobacter infans</name>
    <dbReference type="NCBI Taxonomy" id="2561898"/>
    <lineage>
        <taxon>Bacteria</taxon>
        <taxon>Pseudomonadati</taxon>
        <taxon>Campylobacterota</taxon>
        <taxon>Epsilonproteobacteria</taxon>
        <taxon>Campylobacterales</taxon>
        <taxon>Campylobacteraceae</taxon>
        <taxon>Campylobacter</taxon>
    </lineage>
</organism>
<proteinExistence type="inferred from homology"/>
<evidence type="ECO:0000313" key="3">
    <source>
        <dbReference type="EMBL" id="QLI05222.1"/>
    </source>
</evidence>
<dbReference type="CDD" id="cd00616">
    <property type="entry name" value="AHBA_syn"/>
    <property type="match status" value="1"/>
</dbReference>